<accession>A0ABR2R7T4</accession>
<keyword evidence="2" id="KW-1185">Reference proteome</keyword>
<dbReference type="EMBL" id="JBBPBN010000025">
    <property type="protein sequence ID" value="KAK9008914.1"/>
    <property type="molecule type" value="Genomic_DNA"/>
</dbReference>
<evidence type="ECO:0000313" key="2">
    <source>
        <dbReference type="Proteomes" id="UP001396334"/>
    </source>
</evidence>
<organism evidence="1 2">
    <name type="scientific">Hibiscus sabdariffa</name>
    <name type="common">roselle</name>
    <dbReference type="NCBI Taxonomy" id="183260"/>
    <lineage>
        <taxon>Eukaryota</taxon>
        <taxon>Viridiplantae</taxon>
        <taxon>Streptophyta</taxon>
        <taxon>Embryophyta</taxon>
        <taxon>Tracheophyta</taxon>
        <taxon>Spermatophyta</taxon>
        <taxon>Magnoliopsida</taxon>
        <taxon>eudicotyledons</taxon>
        <taxon>Gunneridae</taxon>
        <taxon>Pentapetalae</taxon>
        <taxon>rosids</taxon>
        <taxon>malvids</taxon>
        <taxon>Malvales</taxon>
        <taxon>Malvaceae</taxon>
        <taxon>Malvoideae</taxon>
        <taxon>Hibiscus</taxon>
    </lineage>
</organism>
<proteinExistence type="predicted"/>
<evidence type="ECO:0000313" key="1">
    <source>
        <dbReference type="EMBL" id="KAK9008914.1"/>
    </source>
</evidence>
<sequence length="97" mass="10977">MVVIHIKKMNMEDSDNADSGPNRPIGINGLVDEDTYDIQEESYDAQEDNIQLGGGYVLDDDDDDEINSIQNNFRLVKRKIKIKVNIVNASDFKPHVI</sequence>
<gene>
    <name evidence="1" type="ORF">V6N11_080390</name>
</gene>
<reference evidence="1 2" key="1">
    <citation type="journal article" date="2024" name="G3 (Bethesda)">
        <title>Genome assembly of Hibiscus sabdariffa L. provides insights into metabolisms of medicinal natural products.</title>
        <authorList>
            <person name="Kim T."/>
        </authorList>
    </citation>
    <scope>NUCLEOTIDE SEQUENCE [LARGE SCALE GENOMIC DNA]</scope>
    <source>
        <strain evidence="1">TK-2024</strain>
        <tissue evidence="1">Old leaves</tissue>
    </source>
</reference>
<name>A0ABR2R7T4_9ROSI</name>
<comment type="caution">
    <text evidence="1">The sequence shown here is derived from an EMBL/GenBank/DDBJ whole genome shotgun (WGS) entry which is preliminary data.</text>
</comment>
<dbReference type="Proteomes" id="UP001396334">
    <property type="component" value="Unassembled WGS sequence"/>
</dbReference>
<protein>
    <submittedName>
        <fullName evidence="1">Uncharacterized protein</fullName>
    </submittedName>
</protein>